<dbReference type="AlphaFoldDB" id="A0A8J7PIT4"/>
<dbReference type="EMBL" id="JAFLCK010000061">
    <property type="protein sequence ID" value="MBN8662873.1"/>
    <property type="molecule type" value="Genomic_DNA"/>
</dbReference>
<evidence type="ECO:0000313" key="2">
    <source>
        <dbReference type="EMBL" id="MBN8662873.1"/>
    </source>
</evidence>
<proteinExistence type="predicted"/>
<protein>
    <submittedName>
        <fullName evidence="2">DDE-type integrase/transposase/recombinase</fullName>
    </submittedName>
</protein>
<sequence>MRSSIEHRQVKYLNNRLAAEYGKLKRLIKPVRGFKSMKTAYHH</sequence>
<dbReference type="InterPro" id="IPR032874">
    <property type="entry name" value="DDE_dom"/>
</dbReference>
<gene>
    <name evidence="2" type="ORF">J0M35_21075</name>
</gene>
<accession>A0A8J7PIT4</accession>
<comment type="caution">
    <text evidence="2">The sequence shown here is derived from an EMBL/GenBank/DDBJ whole genome shotgun (WGS) entry which is preliminary data.</text>
</comment>
<evidence type="ECO:0000259" key="1">
    <source>
        <dbReference type="Pfam" id="PF13610"/>
    </source>
</evidence>
<feature type="domain" description="DDE" evidence="1">
    <location>
        <begin position="2"/>
        <end position="41"/>
    </location>
</feature>
<dbReference type="Proteomes" id="UP000664277">
    <property type="component" value="Unassembled WGS sequence"/>
</dbReference>
<name>A0A8J7PIT4_9BACT</name>
<evidence type="ECO:0000313" key="3">
    <source>
        <dbReference type="Proteomes" id="UP000664277"/>
    </source>
</evidence>
<dbReference type="Pfam" id="PF13610">
    <property type="entry name" value="DDE_Tnp_IS240"/>
    <property type="match status" value="1"/>
</dbReference>
<reference evidence="2" key="1">
    <citation type="submission" date="2021-02" db="EMBL/GenBank/DDBJ databases">
        <title>Genome-Resolved Metagenomics of a Microbial Community Performing Photosynthetic Biological Nutrient Removal.</title>
        <authorList>
            <person name="Mcdaniel E.A."/>
        </authorList>
    </citation>
    <scope>NUCLEOTIDE SEQUENCE</scope>
    <source>
        <strain evidence="2">UWPOB_OBS1</strain>
    </source>
</reference>
<organism evidence="2 3">
    <name type="scientific">Candidatus Obscuribacter phosphatis</name>
    <dbReference type="NCBI Taxonomy" id="1906157"/>
    <lineage>
        <taxon>Bacteria</taxon>
        <taxon>Bacillati</taxon>
        <taxon>Candidatus Melainabacteria</taxon>
        <taxon>Candidatus Obscuribacterales</taxon>
        <taxon>Candidatus Obscuribacteraceae</taxon>
        <taxon>Candidatus Obscuribacter</taxon>
    </lineage>
</organism>